<keyword evidence="1" id="KW-0472">Membrane</keyword>
<evidence type="ECO:0000313" key="2">
    <source>
        <dbReference type="EMBL" id="ACD57668.1"/>
    </source>
</evidence>
<name>A0A0K0GHK7_XANOP</name>
<gene>
    <name evidence="2" type="ordered locus">PXO_04394</name>
</gene>
<keyword evidence="1" id="KW-1133">Transmembrane helix</keyword>
<dbReference type="KEGG" id="xop:PXO_04394"/>
<dbReference type="AlphaFoldDB" id="A0A0K0GHK7"/>
<accession>A0A0K0GHK7</accession>
<evidence type="ECO:0000256" key="1">
    <source>
        <dbReference type="SAM" id="Phobius"/>
    </source>
</evidence>
<evidence type="ECO:0000313" key="3">
    <source>
        <dbReference type="Proteomes" id="UP000001740"/>
    </source>
</evidence>
<reference evidence="2 3" key="1">
    <citation type="journal article" date="2008" name="BMC Genomics">
        <title>Genome sequence and rapid evolution of the rice pathogen Xanthomonas oryzae pv. oryzae PXO99A.</title>
        <authorList>
            <person name="Salzberg S.L."/>
            <person name="Sommer D.D."/>
            <person name="Schatz M.C."/>
            <person name="Phillippy A.M."/>
            <person name="Rabinowicz P.D."/>
            <person name="Tsuge S."/>
            <person name="Furutani A."/>
            <person name="Ochiai H."/>
            <person name="Delcher A.L."/>
            <person name="Kelley D."/>
            <person name="Madupu R."/>
            <person name="Puiu D."/>
            <person name="Radune D."/>
            <person name="Shumway M."/>
            <person name="Trapnell C."/>
            <person name="Aparna G."/>
            <person name="Jha G."/>
            <person name="Pandey A."/>
            <person name="Patil P.B."/>
            <person name="Ishihara H."/>
            <person name="Meyer D.F."/>
            <person name="Szurek B."/>
            <person name="Verdier V."/>
            <person name="Koebnik R."/>
            <person name="Dow J.M."/>
            <person name="Ryan R.P."/>
            <person name="Hirata H."/>
            <person name="Tsuyumu S."/>
            <person name="Won Lee S."/>
            <person name="Seo Y.S."/>
            <person name="Sriariyanum M."/>
            <person name="Ronald P.C."/>
            <person name="Sonti R.V."/>
            <person name="Van Sluys M.A."/>
            <person name="Leach J.E."/>
            <person name="White F.F."/>
            <person name="Bogdanove A.J."/>
        </authorList>
    </citation>
    <scope>NUCLEOTIDE SEQUENCE [LARGE SCALE GENOMIC DNA]</scope>
    <source>
        <strain evidence="2 3">PXO99A</strain>
    </source>
</reference>
<keyword evidence="1" id="KW-0812">Transmembrane</keyword>
<dbReference type="HOGENOM" id="CLU_216525_0_0_6"/>
<protein>
    <submittedName>
        <fullName evidence="2">Uncharacterized protein</fullName>
    </submittedName>
</protein>
<organism evidence="2 3">
    <name type="scientific">Xanthomonas oryzae pv. oryzae (strain PXO99A)</name>
    <dbReference type="NCBI Taxonomy" id="360094"/>
    <lineage>
        <taxon>Bacteria</taxon>
        <taxon>Pseudomonadati</taxon>
        <taxon>Pseudomonadota</taxon>
        <taxon>Gammaproteobacteria</taxon>
        <taxon>Lysobacterales</taxon>
        <taxon>Lysobacteraceae</taxon>
        <taxon>Xanthomonas</taxon>
    </lineage>
</organism>
<dbReference type="EMBL" id="CP000967">
    <property type="protein sequence ID" value="ACD57668.1"/>
    <property type="molecule type" value="Genomic_DNA"/>
</dbReference>
<feature type="transmembrane region" description="Helical" evidence="1">
    <location>
        <begin position="24"/>
        <end position="45"/>
    </location>
</feature>
<proteinExistence type="predicted"/>
<dbReference type="Proteomes" id="UP000001740">
    <property type="component" value="Chromosome"/>
</dbReference>
<sequence length="48" mass="5203">MHGSCRWATPAWLCMGDSSMSKPWIWTIAALAWWMASAAAVAGAFSKT</sequence>